<dbReference type="PANTHER" id="PTHR33695:SF1">
    <property type="entry name" value="LIPOPROTEIN SIGNAL PEPTIDASE"/>
    <property type="match status" value="1"/>
</dbReference>
<dbReference type="InterPro" id="IPR001872">
    <property type="entry name" value="Peptidase_A8"/>
</dbReference>
<keyword evidence="5 9" id="KW-0064">Aspartyl protease</keyword>
<dbReference type="PRINTS" id="PR00781">
    <property type="entry name" value="LIPOSIGPTASE"/>
</dbReference>
<evidence type="ECO:0000256" key="9">
    <source>
        <dbReference type="HAMAP-Rule" id="MF_00161"/>
    </source>
</evidence>
<keyword evidence="4 9" id="KW-0812">Transmembrane</keyword>
<feature type="transmembrane region" description="Helical" evidence="9">
    <location>
        <begin position="128"/>
        <end position="146"/>
    </location>
</feature>
<feature type="transmembrane region" description="Helical" evidence="9">
    <location>
        <begin position="90"/>
        <end position="108"/>
    </location>
</feature>
<keyword evidence="2 9" id="KW-1003">Cell membrane</keyword>
<comment type="subcellular location">
    <subcellularLocation>
        <location evidence="9">Cell membrane</location>
        <topology evidence="9">Multi-pass membrane protein</topology>
    </subcellularLocation>
</comment>
<comment type="similarity">
    <text evidence="1 9 10">Belongs to the peptidase A8 family.</text>
</comment>
<dbReference type="NCBIfam" id="TIGR00077">
    <property type="entry name" value="lspA"/>
    <property type="match status" value="1"/>
</dbReference>
<evidence type="ECO:0000256" key="3">
    <source>
        <dbReference type="ARBA" id="ARBA00022670"/>
    </source>
</evidence>
<comment type="caution">
    <text evidence="11">The sequence shown here is derived from an EMBL/GenBank/DDBJ whole genome shotgun (WGS) entry which is preliminary data.</text>
</comment>
<evidence type="ECO:0000256" key="4">
    <source>
        <dbReference type="ARBA" id="ARBA00022692"/>
    </source>
</evidence>
<dbReference type="GO" id="GO:0006508">
    <property type="term" value="P:proteolysis"/>
    <property type="evidence" value="ECO:0007669"/>
    <property type="project" value="UniProtKB-KW"/>
</dbReference>
<dbReference type="GO" id="GO:0005886">
    <property type="term" value="C:plasma membrane"/>
    <property type="evidence" value="ECO:0007669"/>
    <property type="project" value="UniProtKB-SubCell"/>
</dbReference>
<keyword evidence="3 9" id="KW-0645">Protease</keyword>
<evidence type="ECO:0000256" key="5">
    <source>
        <dbReference type="ARBA" id="ARBA00022750"/>
    </source>
</evidence>
<dbReference type="EC" id="3.4.23.36" evidence="9"/>
<comment type="caution">
    <text evidence="9">Lacks conserved residue(s) required for the propagation of feature annotation.</text>
</comment>
<dbReference type="EMBL" id="DTDR01000105">
    <property type="protein sequence ID" value="HGK63758.1"/>
    <property type="molecule type" value="Genomic_DNA"/>
</dbReference>
<evidence type="ECO:0000256" key="8">
    <source>
        <dbReference type="ARBA" id="ARBA00023136"/>
    </source>
</evidence>
<keyword evidence="6 9" id="KW-0378">Hydrolase</keyword>
<evidence type="ECO:0000313" key="11">
    <source>
        <dbReference type="EMBL" id="HGK63758.1"/>
    </source>
</evidence>
<feature type="transmembrane region" description="Helical" evidence="9">
    <location>
        <begin position="64"/>
        <end position="81"/>
    </location>
</feature>
<dbReference type="Pfam" id="PF01252">
    <property type="entry name" value="Peptidase_A8"/>
    <property type="match status" value="1"/>
</dbReference>
<comment type="pathway">
    <text evidence="9">Protein modification; lipoprotein biosynthesis (signal peptide cleavage).</text>
</comment>
<reference evidence="11" key="1">
    <citation type="journal article" date="2020" name="mSystems">
        <title>Genome- and Community-Level Interaction Insights into Carbon Utilization and Element Cycling Functions of Hydrothermarchaeota in Hydrothermal Sediment.</title>
        <authorList>
            <person name="Zhou Z."/>
            <person name="Liu Y."/>
            <person name="Xu W."/>
            <person name="Pan J."/>
            <person name="Luo Z.H."/>
            <person name="Li M."/>
        </authorList>
    </citation>
    <scope>NUCLEOTIDE SEQUENCE [LARGE SCALE GENOMIC DNA]</scope>
    <source>
        <strain evidence="11">SpSt-697</strain>
    </source>
</reference>
<name>A0A7V3ZVF9_UNCW3</name>
<sequence length="151" mass="17457">MKNKKILFLTIIFAFLIDYLTKSWAKNYLVNYPQGLNIIGDYLRFYLVFNPYGIFSISFKIEKLHYILPIIGLILLLLFGLKGKSKIHQLAYGLILGGAIGNVSERIIYGKVTDFIDMGIKNLRWPTYNFADFFIVVGIFILLFTTKEKNN</sequence>
<dbReference type="UniPathway" id="UPA00665"/>
<evidence type="ECO:0000256" key="1">
    <source>
        <dbReference type="ARBA" id="ARBA00006139"/>
    </source>
</evidence>
<dbReference type="PANTHER" id="PTHR33695">
    <property type="entry name" value="LIPOPROTEIN SIGNAL PEPTIDASE"/>
    <property type="match status" value="1"/>
</dbReference>
<evidence type="ECO:0000256" key="10">
    <source>
        <dbReference type="RuleBase" id="RU004181"/>
    </source>
</evidence>
<gene>
    <name evidence="9 11" type="primary">lspA</name>
    <name evidence="11" type="ORF">ENU74_04110</name>
</gene>
<keyword evidence="7 9" id="KW-1133">Transmembrane helix</keyword>
<organism evidence="11">
    <name type="scientific">candidate division WOR-3 bacterium</name>
    <dbReference type="NCBI Taxonomy" id="2052148"/>
    <lineage>
        <taxon>Bacteria</taxon>
        <taxon>Bacteria division WOR-3</taxon>
    </lineage>
</organism>
<evidence type="ECO:0000256" key="2">
    <source>
        <dbReference type="ARBA" id="ARBA00022475"/>
    </source>
</evidence>
<keyword evidence="8 9" id="KW-0472">Membrane</keyword>
<dbReference type="AlphaFoldDB" id="A0A7V3ZVF9"/>
<feature type="active site" evidence="9">
    <location>
        <position position="132"/>
    </location>
</feature>
<accession>A0A7V3ZVF9</accession>
<feature type="active site" evidence="9">
    <location>
        <position position="114"/>
    </location>
</feature>
<protein>
    <recommendedName>
        <fullName evidence="9">Lipoprotein signal peptidase</fullName>
        <ecNumber evidence="9">3.4.23.36</ecNumber>
    </recommendedName>
    <alternativeName>
        <fullName evidence="9">Prolipoprotein signal peptidase</fullName>
    </alternativeName>
    <alternativeName>
        <fullName evidence="9">Signal peptidase II</fullName>
        <shortName evidence="9">SPase II</shortName>
    </alternativeName>
</protein>
<evidence type="ECO:0000256" key="6">
    <source>
        <dbReference type="ARBA" id="ARBA00022801"/>
    </source>
</evidence>
<evidence type="ECO:0000256" key="7">
    <source>
        <dbReference type="ARBA" id="ARBA00022989"/>
    </source>
</evidence>
<comment type="catalytic activity">
    <reaction evidence="9">
        <text>Release of signal peptides from bacterial membrane prolipoproteins. Hydrolyzes -Xaa-Yaa-Zaa-|-(S,diacylglyceryl)Cys-, in which Xaa is hydrophobic (preferably Leu), and Yaa (Ala or Ser) and Zaa (Gly or Ala) have small, neutral side chains.</text>
        <dbReference type="EC" id="3.4.23.36"/>
    </reaction>
</comment>
<dbReference type="GO" id="GO:0004190">
    <property type="term" value="F:aspartic-type endopeptidase activity"/>
    <property type="evidence" value="ECO:0007669"/>
    <property type="project" value="UniProtKB-UniRule"/>
</dbReference>
<comment type="function">
    <text evidence="9">This protein specifically catalyzes the removal of signal peptides from prolipoproteins.</text>
</comment>
<dbReference type="HAMAP" id="MF_00161">
    <property type="entry name" value="LspA"/>
    <property type="match status" value="1"/>
</dbReference>
<proteinExistence type="inferred from homology"/>